<dbReference type="GO" id="GO:0007041">
    <property type="term" value="P:lysosomal transport"/>
    <property type="evidence" value="ECO:0007669"/>
    <property type="project" value="InterPro"/>
</dbReference>
<evidence type="ECO:0000259" key="8">
    <source>
        <dbReference type="PROSITE" id="PS51914"/>
    </source>
</evidence>
<feature type="domain" description="MRH" evidence="8">
    <location>
        <begin position="252"/>
        <end position="397"/>
    </location>
</feature>
<evidence type="ECO:0000313" key="9">
    <source>
        <dbReference type="EMBL" id="KAK2145188.1"/>
    </source>
</evidence>
<keyword evidence="2" id="KW-0813">Transport</keyword>
<dbReference type="InterPro" id="IPR000479">
    <property type="entry name" value="CIMR_rpt"/>
</dbReference>
<keyword evidence="5" id="KW-1133">Transmembrane helix</keyword>
<evidence type="ECO:0000256" key="3">
    <source>
        <dbReference type="ARBA" id="ARBA00022692"/>
    </source>
</evidence>
<name>A0AAD9J2M6_9ANNE</name>
<dbReference type="SMART" id="SM01404">
    <property type="entry name" value="CIMR"/>
    <property type="match status" value="6"/>
</dbReference>
<feature type="domain" description="MRH" evidence="8">
    <location>
        <begin position="554"/>
        <end position="700"/>
    </location>
</feature>
<dbReference type="GO" id="GO:0005537">
    <property type="term" value="F:D-mannose binding"/>
    <property type="evidence" value="ECO:0007669"/>
    <property type="project" value="InterPro"/>
</dbReference>
<organism evidence="9 10">
    <name type="scientific">Paralvinella palmiformis</name>
    <dbReference type="NCBI Taxonomy" id="53620"/>
    <lineage>
        <taxon>Eukaryota</taxon>
        <taxon>Metazoa</taxon>
        <taxon>Spiralia</taxon>
        <taxon>Lophotrochozoa</taxon>
        <taxon>Annelida</taxon>
        <taxon>Polychaeta</taxon>
        <taxon>Sedentaria</taxon>
        <taxon>Canalipalpata</taxon>
        <taxon>Terebellida</taxon>
        <taxon>Terebelliformia</taxon>
        <taxon>Alvinellidae</taxon>
        <taxon>Paralvinella</taxon>
    </lineage>
</organism>
<keyword evidence="3" id="KW-0812">Transmembrane</keyword>
<dbReference type="InterPro" id="IPR009011">
    <property type="entry name" value="Man6P_isomerase_rcpt-bd_dom_sf"/>
</dbReference>
<dbReference type="GO" id="GO:0000139">
    <property type="term" value="C:Golgi membrane"/>
    <property type="evidence" value="ECO:0007669"/>
    <property type="project" value="UniProtKB-SubCell"/>
</dbReference>
<dbReference type="FunFam" id="2.70.130.10:FF:000016">
    <property type="entry name" value="Insulin-like growth factor 2 receptor"/>
    <property type="match status" value="2"/>
</dbReference>
<gene>
    <name evidence="9" type="ORF">LSH36_696g00000</name>
</gene>
<evidence type="ECO:0000313" key="10">
    <source>
        <dbReference type="Proteomes" id="UP001208570"/>
    </source>
</evidence>
<comment type="subcellular location">
    <subcellularLocation>
        <location evidence="1">Endomembrane system</location>
    </subcellularLocation>
</comment>
<dbReference type="Pfam" id="PF00878">
    <property type="entry name" value="CIMR"/>
    <property type="match status" value="6"/>
</dbReference>
<feature type="domain" description="MRH" evidence="8">
    <location>
        <begin position="775"/>
        <end position="888"/>
    </location>
</feature>
<accession>A0AAD9J2M6</accession>
<dbReference type="EMBL" id="JAODUP010000696">
    <property type="protein sequence ID" value="KAK2145188.1"/>
    <property type="molecule type" value="Genomic_DNA"/>
</dbReference>
<dbReference type="PANTHER" id="PTHR15071:SF17">
    <property type="entry name" value="CATION-INDEPENDENT MANNOSE-6-PHOSPHATE RECEPTOR"/>
    <property type="match status" value="1"/>
</dbReference>
<evidence type="ECO:0000256" key="4">
    <source>
        <dbReference type="ARBA" id="ARBA00022729"/>
    </source>
</evidence>
<evidence type="ECO:0000256" key="5">
    <source>
        <dbReference type="ARBA" id="ARBA00022989"/>
    </source>
</evidence>
<dbReference type="AlphaFoldDB" id="A0AAD9J2M6"/>
<dbReference type="SUPFAM" id="SSF50911">
    <property type="entry name" value="Mannose 6-phosphate receptor domain"/>
    <property type="match status" value="7"/>
</dbReference>
<comment type="caution">
    <text evidence="9">The sequence shown here is derived from an EMBL/GenBank/DDBJ whole genome shotgun (WGS) entry which is preliminary data.</text>
</comment>
<evidence type="ECO:0000256" key="1">
    <source>
        <dbReference type="ARBA" id="ARBA00004308"/>
    </source>
</evidence>
<sequence length="1062" mass="117096">MKQLNHVNQNSMKRKKFSVDEIKTFFVQVIWESHSGDSKYQLSLCQPVAAIISNSQCNPTAAVCQLDTSGQTVTVGQFAESPNVTETELGVIQLTLQGDACQGATYTTRISFKCGKTLGSPVFLNSYQCGVDFEWYTTVACKNPPAAKEVKCYVYNDKGQKVDLSPLIKLHDSSLSASECESESAACIPSGPSYKSAGHVNNALSFDDAQRPSIKYVIEAKGDDIPPECTQPPSTLVTFVCPARGEETLTSTSCMLTSDIHGVNVNLTPLQGHEYAVNGSNTSGKLYTYYLSVCKELAMECSGDKTGHGVTTCQLIPGDIDSGKSLGNINQQQLRYSDGELILTYRGGAKCHTNFQRVTVINFHCNKSLSTTGKLVFTMEDDCTYVFDLDTPLACIENSDGTICQVENQGHLYDLNDLVITKDMDKEYWEALKTDENDDSFVILNVCRELADKGLASLCDKGAAACVMDKPGHWISLGKPSQPVYDEATGQIQLRYTDGSPCNDGHAESIITFICKPGTVDSPPRLIRKSNNNCRYEFEWETASICAQHQVVGHDCMVIDNELGLSFDLRPLTNTDKGYYLVHHSESHHDYYINVCAGVTGTPCNTAERTGVNVAACQIDTLSNHTFVTGLVNTNVRYGDNFLNLTYTKGDHYNSSPMRDRSTEIAFFCNPVVGKGKPEFVEETNYTYVFRWETSYACADVPVECAVVDNRTGAEYDLSIDGCDPKSAICEKTLEGSTSTSPRLLTIDHDLCQYVFSWDHATACPIEHDKTAIGDICTLTDSTLGITYNLKPLMKNDYNITHSGDTYQKEPSVCLGDTTLGEVNTVLEYAASGFLTLTYRGQMFSSGQQKVVIEFRCDRSVGEGRPQFIEKDGLVYLFRFFTSYACPPATVECKAVDDRGNLFDLSYLSKSTGNWQVIDTRPNHGDLRYYINICHPINPMAGSTNFCSGLAGGCQTNGHNQSYSLGYIQGSPVVAGNGTVILRYTGGDRCHRDEDKENYRSTIITFYCSSIETPLACPISKSVGSQCRVITPNFQMTFDLSSLEKPDYYKVRAGEYEFWLNV</sequence>
<keyword evidence="10" id="KW-1185">Reference proteome</keyword>
<dbReference type="PANTHER" id="PTHR15071">
    <property type="entry name" value="MANNOSE-6-PHOSPHATE RECEPTOR FAMILY MEMBER"/>
    <property type="match status" value="1"/>
</dbReference>
<proteinExistence type="predicted"/>
<feature type="domain" description="MRH" evidence="8">
    <location>
        <begin position="15"/>
        <end position="143"/>
    </location>
</feature>
<dbReference type="GO" id="GO:0005802">
    <property type="term" value="C:trans-Golgi network"/>
    <property type="evidence" value="ECO:0007669"/>
    <property type="project" value="TreeGrafter"/>
</dbReference>
<protein>
    <recommendedName>
        <fullName evidence="8">MRH domain-containing protein</fullName>
    </recommendedName>
</protein>
<reference evidence="9" key="1">
    <citation type="journal article" date="2023" name="Mol. Biol. Evol.">
        <title>Third-Generation Sequencing Reveals the Adaptive Role of the Epigenome in Three Deep-Sea Polychaetes.</title>
        <authorList>
            <person name="Perez M."/>
            <person name="Aroh O."/>
            <person name="Sun Y."/>
            <person name="Lan Y."/>
            <person name="Juniper S.K."/>
            <person name="Young C.R."/>
            <person name="Angers B."/>
            <person name="Qian P.Y."/>
        </authorList>
    </citation>
    <scope>NUCLEOTIDE SEQUENCE</scope>
    <source>
        <strain evidence="9">P08H-3</strain>
    </source>
</reference>
<keyword evidence="7" id="KW-1015">Disulfide bond</keyword>
<evidence type="ECO:0000256" key="6">
    <source>
        <dbReference type="ARBA" id="ARBA00023136"/>
    </source>
</evidence>
<dbReference type="Gene3D" id="2.70.130.10">
    <property type="entry name" value="Mannose-6-phosphate receptor binding domain"/>
    <property type="match status" value="7"/>
</dbReference>
<evidence type="ECO:0000256" key="7">
    <source>
        <dbReference type="ARBA" id="ARBA00023157"/>
    </source>
</evidence>
<dbReference type="InterPro" id="IPR044865">
    <property type="entry name" value="MRH_dom"/>
</dbReference>
<keyword evidence="6" id="KW-0472">Membrane</keyword>
<feature type="domain" description="MRH" evidence="8">
    <location>
        <begin position="891"/>
        <end position="1046"/>
    </location>
</feature>
<dbReference type="GO" id="GO:0010008">
    <property type="term" value="C:endosome membrane"/>
    <property type="evidence" value="ECO:0007669"/>
    <property type="project" value="UniProtKB-SubCell"/>
</dbReference>
<feature type="domain" description="MRH" evidence="8">
    <location>
        <begin position="402"/>
        <end position="548"/>
    </location>
</feature>
<keyword evidence="4" id="KW-0732">Signal</keyword>
<dbReference type="GO" id="GO:0038023">
    <property type="term" value="F:signaling receptor activity"/>
    <property type="evidence" value="ECO:0007669"/>
    <property type="project" value="InterPro"/>
</dbReference>
<evidence type="ECO:0000256" key="2">
    <source>
        <dbReference type="ARBA" id="ARBA00022448"/>
    </source>
</evidence>
<dbReference type="PROSITE" id="PS51914">
    <property type="entry name" value="MRH"/>
    <property type="match status" value="6"/>
</dbReference>
<dbReference type="Proteomes" id="UP001208570">
    <property type="component" value="Unassembled WGS sequence"/>
</dbReference>